<comment type="similarity">
    <text evidence="3 10">Belongs to the nonaspanin (TM9SF) (TC 9.A.2) family.</text>
</comment>
<dbReference type="PANTHER" id="PTHR10766:SF119">
    <property type="entry name" value="TRANSMEMBRANE 9 SUPERFAMILY MEMBER 5"/>
    <property type="match status" value="1"/>
</dbReference>
<feature type="signal peptide" evidence="10">
    <location>
        <begin position="1"/>
        <end position="20"/>
    </location>
</feature>
<dbReference type="OrthoDB" id="1666796at2759"/>
<dbReference type="GO" id="GO:0000139">
    <property type="term" value="C:Golgi membrane"/>
    <property type="evidence" value="ECO:0007669"/>
    <property type="project" value="UniProtKB-SubCell"/>
</dbReference>
<evidence type="ECO:0000256" key="7">
    <source>
        <dbReference type="ARBA" id="ARBA00022989"/>
    </source>
</evidence>
<evidence type="ECO:0000256" key="5">
    <source>
        <dbReference type="ARBA" id="ARBA00022729"/>
    </source>
</evidence>
<name>A0A835MZL2_9ROSI</name>
<evidence type="ECO:0000256" key="2">
    <source>
        <dbReference type="ARBA" id="ARBA00004653"/>
    </source>
</evidence>
<dbReference type="InterPro" id="IPR004240">
    <property type="entry name" value="EMP70"/>
</dbReference>
<evidence type="ECO:0000313" key="11">
    <source>
        <dbReference type="EMBL" id="KAF9684697.1"/>
    </source>
</evidence>
<evidence type="ECO:0000256" key="9">
    <source>
        <dbReference type="ARBA" id="ARBA00023136"/>
    </source>
</evidence>
<dbReference type="Pfam" id="PF02990">
    <property type="entry name" value="EMP70"/>
    <property type="match status" value="1"/>
</dbReference>
<keyword evidence="9 10" id="KW-0472">Membrane</keyword>
<dbReference type="PANTHER" id="PTHR10766">
    <property type="entry name" value="TRANSMEMBRANE 9 SUPERFAMILY PROTEIN"/>
    <property type="match status" value="1"/>
</dbReference>
<feature type="transmembrane region" description="Helical" evidence="10">
    <location>
        <begin position="412"/>
        <end position="441"/>
    </location>
</feature>
<keyword evidence="4 10" id="KW-0812">Transmembrane</keyword>
<evidence type="ECO:0000256" key="6">
    <source>
        <dbReference type="ARBA" id="ARBA00022753"/>
    </source>
</evidence>
<protein>
    <recommendedName>
        <fullName evidence="10">Transmembrane 9 superfamily member</fullName>
    </recommendedName>
</protein>
<feature type="transmembrane region" description="Helical" evidence="10">
    <location>
        <begin position="558"/>
        <end position="579"/>
    </location>
</feature>
<evidence type="ECO:0000256" key="4">
    <source>
        <dbReference type="ARBA" id="ARBA00022692"/>
    </source>
</evidence>
<feature type="transmembrane region" description="Helical" evidence="10">
    <location>
        <begin position="343"/>
        <end position="366"/>
    </location>
</feature>
<feature type="transmembrane region" description="Helical" evidence="10">
    <location>
        <begin position="378"/>
        <end position="400"/>
    </location>
</feature>
<proteinExistence type="inferred from homology"/>
<gene>
    <name evidence="11" type="ORF">SADUNF_Sadunf04G0145500</name>
</gene>
<dbReference type="AlphaFoldDB" id="A0A835MZL2"/>
<evidence type="ECO:0000256" key="1">
    <source>
        <dbReference type="ARBA" id="ARBA00004337"/>
    </source>
</evidence>
<evidence type="ECO:0000256" key="8">
    <source>
        <dbReference type="ARBA" id="ARBA00023034"/>
    </source>
</evidence>
<dbReference type="EMBL" id="JADGMS010000004">
    <property type="protein sequence ID" value="KAF9684697.1"/>
    <property type="molecule type" value="Genomic_DNA"/>
</dbReference>
<dbReference type="GO" id="GO:0010008">
    <property type="term" value="C:endosome membrane"/>
    <property type="evidence" value="ECO:0007669"/>
    <property type="project" value="UniProtKB-SubCell"/>
</dbReference>
<comment type="caution">
    <text evidence="10">Lacks conserved residue(s) required for the propagation of feature annotation.</text>
</comment>
<keyword evidence="12" id="KW-1185">Reference proteome</keyword>
<keyword evidence="5 10" id="KW-0732">Signal</keyword>
<keyword evidence="6" id="KW-0967">Endosome</keyword>
<feature type="transmembrane region" description="Helical" evidence="10">
    <location>
        <begin position="248"/>
        <end position="269"/>
    </location>
</feature>
<keyword evidence="7 10" id="KW-1133">Transmembrane helix</keyword>
<feature type="chain" id="PRO_5033099079" description="Transmembrane 9 superfamily member" evidence="10">
    <location>
        <begin position="21"/>
        <end position="626"/>
    </location>
</feature>
<organism evidence="11 12">
    <name type="scientific">Salix dunnii</name>
    <dbReference type="NCBI Taxonomy" id="1413687"/>
    <lineage>
        <taxon>Eukaryota</taxon>
        <taxon>Viridiplantae</taxon>
        <taxon>Streptophyta</taxon>
        <taxon>Embryophyta</taxon>
        <taxon>Tracheophyta</taxon>
        <taxon>Spermatophyta</taxon>
        <taxon>Magnoliopsida</taxon>
        <taxon>eudicotyledons</taxon>
        <taxon>Gunneridae</taxon>
        <taxon>Pentapetalae</taxon>
        <taxon>rosids</taxon>
        <taxon>fabids</taxon>
        <taxon>Malpighiales</taxon>
        <taxon>Salicaceae</taxon>
        <taxon>Saliceae</taxon>
        <taxon>Salix</taxon>
    </lineage>
</organism>
<reference evidence="11 12" key="1">
    <citation type="submission" date="2020-10" db="EMBL/GenBank/DDBJ databases">
        <title>Plant Genome Project.</title>
        <authorList>
            <person name="Zhang R.-G."/>
        </authorList>
    </citation>
    <scope>NUCLEOTIDE SEQUENCE [LARGE SCALE GENOMIC DNA]</scope>
    <source>
        <strain evidence="11">FAFU-HL-1</strain>
        <tissue evidence="11">Leaf</tissue>
    </source>
</reference>
<evidence type="ECO:0000256" key="3">
    <source>
        <dbReference type="ARBA" id="ARBA00005227"/>
    </source>
</evidence>
<comment type="subcellular location">
    <subcellularLocation>
        <location evidence="1">Endosome membrane</location>
        <topology evidence="1">Multi-pass membrane protein</topology>
    </subcellularLocation>
    <subcellularLocation>
        <location evidence="2">Golgi apparatus membrane</location>
        <topology evidence="2">Multi-pass membrane protein</topology>
    </subcellularLocation>
</comment>
<evidence type="ECO:0000256" key="10">
    <source>
        <dbReference type="RuleBase" id="RU363079"/>
    </source>
</evidence>
<dbReference type="Proteomes" id="UP000657918">
    <property type="component" value="Chromosome 4"/>
</dbReference>
<keyword evidence="8" id="KW-0333">Golgi apparatus</keyword>
<sequence length="626" mass="72016">MSSLLVLFFILAFSFGFSDSSPSNHRYNAGDHVSLFVNKVGPLHNPSVTYWYYDLPFCHPDNVLVKILEKWLKFVFNFFESADNIILKKETLGEVLNGDRLSSSLYELKFREDKTGVTLCEKRLKGHEVARFRYAVIDDFYFQMYYDDLPLWGFVGKIEEQSWILGEKKFKYYLFKHVQFDVLYNDNQIIEISAFSDPDHAVDITDDVDVDLKFTYSVFWKATPSKFDTRMDKYARASLLPVRSQIRWFSFYISIANIVLFTGLLMVFLKRLLKKDVGKFASGDEEEDREVGWKYIHGDVFRYPQNMSLFCAVLGVGTQLLTVVFFLFVLAFVGMLYPYNRGALFTSFVLLYALSSVVGGYTTASFHNQFCETGWERSVLLSGILYPGPSFVILSVLNTVSVSYGATASLPFGTILVILLIYMLLAIPLLAFGGLIGHLFRSEFQAPSATKSHPREIPPLSWYRRTPCQMLIGGLLPFSAIAIESHHLYASLWGYKICTFPSILFVTIIIHIMLTAILSIGMTYIQLSMEDHEWWWRSSMSGLMQLSFFFGYNACMCYAFFLIIGAPFLSFVLALFEILCKMHQTWKTLVCTDQGRYIANEKIYPRETLFSRYMVDKNNTSEDQQT</sequence>
<evidence type="ECO:0000313" key="12">
    <source>
        <dbReference type="Proteomes" id="UP000657918"/>
    </source>
</evidence>
<dbReference type="GO" id="GO:0072657">
    <property type="term" value="P:protein localization to membrane"/>
    <property type="evidence" value="ECO:0007669"/>
    <property type="project" value="TreeGrafter"/>
</dbReference>
<accession>A0A835MZL2</accession>
<feature type="transmembrane region" description="Helical" evidence="10">
    <location>
        <begin position="503"/>
        <end position="527"/>
    </location>
</feature>
<comment type="caution">
    <text evidence="11">The sequence shown here is derived from an EMBL/GenBank/DDBJ whole genome shotgun (WGS) entry which is preliminary data.</text>
</comment>
<feature type="transmembrane region" description="Helical" evidence="10">
    <location>
        <begin position="309"/>
        <end position="337"/>
    </location>
</feature>